<dbReference type="Pfam" id="PF00535">
    <property type="entry name" value="Glycos_transf_2"/>
    <property type="match status" value="1"/>
</dbReference>
<dbReference type="InterPro" id="IPR050834">
    <property type="entry name" value="Glycosyltransf_2"/>
</dbReference>
<reference evidence="5" key="1">
    <citation type="journal article" date="2019" name="Int. J. Food Microbiol.">
        <title>Developing a novel molecular serotyping system based on capsular polysaccharide synthesis gene clusters of Vibrio parahaemolyticus.</title>
        <authorList>
            <person name="Pang Y."/>
            <person name="Guo X."/>
            <person name="Tian X."/>
            <person name="Liu F."/>
            <person name="Wang L."/>
            <person name="Wu J."/>
            <person name="Zhang S."/>
            <person name="Li S."/>
            <person name="Liu B."/>
        </authorList>
    </citation>
    <scope>NUCLEOTIDE SEQUENCE</scope>
    <source>
        <strain evidence="5">G3555</strain>
    </source>
</reference>
<gene>
    <name evidence="5" type="primary">wbuP</name>
</gene>
<dbReference type="InterPro" id="IPR029044">
    <property type="entry name" value="Nucleotide-diphossugar_trans"/>
</dbReference>
<name>A0A5P5X5N8_VIBPH</name>
<evidence type="ECO:0000313" key="5">
    <source>
        <dbReference type="EMBL" id="QFF90522.1"/>
    </source>
</evidence>
<organism evidence="5">
    <name type="scientific">Vibrio parahaemolyticus</name>
    <dbReference type="NCBI Taxonomy" id="670"/>
    <lineage>
        <taxon>Bacteria</taxon>
        <taxon>Pseudomonadati</taxon>
        <taxon>Pseudomonadota</taxon>
        <taxon>Gammaproteobacteria</taxon>
        <taxon>Vibrionales</taxon>
        <taxon>Vibrionaceae</taxon>
        <taxon>Vibrio</taxon>
    </lineage>
</organism>
<dbReference type="SUPFAM" id="SSF53448">
    <property type="entry name" value="Nucleotide-diphospho-sugar transferases"/>
    <property type="match status" value="1"/>
</dbReference>
<dbReference type="AlphaFoldDB" id="A0A5P5X5N8"/>
<keyword evidence="3 5" id="KW-0808">Transferase</keyword>
<proteinExistence type="inferred from homology"/>
<evidence type="ECO:0000256" key="3">
    <source>
        <dbReference type="ARBA" id="ARBA00022679"/>
    </source>
</evidence>
<evidence type="ECO:0000256" key="1">
    <source>
        <dbReference type="ARBA" id="ARBA00006739"/>
    </source>
</evidence>
<dbReference type="PANTHER" id="PTHR43685:SF5">
    <property type="entry name" value="GLYCOSYLTRANSFERASE EPSE-RELATED"/>
    <property type="match status" value="1"/>
</dbReference>
<evidence type="ECO:0000259" key="4">
    <source>
        <dbReference type="Pfam" id="PF00535"/>
    </source>
</evidence>
<dbReference type="GO" id="GO:0016757">
    <property type="term" value="F:glycosyltransferase activity"/>
    <property type="evidence" value="ECO:0007669"/>
    <property type="project" value="UniProtKB-KW"/>
</dbReference>
<feature type="domain" description="Glycosyltransferase 2-like" evidence="4">
    <location>
        <begin position="15"/>
        <end position="150"/>
    </location>
</feature>
<accession>A0A5P5X5N8</accession>
<protein>
    <submittedName>
        <fullName evidence="5">Glycosyl transferase</fullName>
    </submittedName>
</protein>
<evidence type="ECO:0000256" key="2">
    <source>
        <dbReference type="ARBA" id="ARBA00022676"/>
    </source>
</evidence>
<dbReference type="EMBL" id="MK473650">
    <property type="protein sequence ID" value="QFF90522.1"/>
    <property type="molecule type" value="Genomic_DNA"/>
</dbReference>
<keyword evidence="2" id="KW-0328">Glycosyltransferase</keyword>
<dbReference type="Gene3D" id="3.90.550.10">
    <property type="entry name" value="Spore Coat Polysaccharide Biosynthesis Protein SpsA, Chain A"/>
    <property type="match status" value="1"/>
</dbReference>
<dbReference type="InterPro" id="IPR001173">
    <property type="entry name" value="Glyco_trans_2-like"/>
</dbReference>
<dbReference type="PANTHER" id="PTHR43685">
    <property type="entry name" value="GLYCOSYLTRANSFERASE"/>
    <property type="match status" value="1"/>
</dbReference>
<comment type="similarity">
    <text evidence="1">Belongs to the glycosyltransferase 2 family.</text>
</comment>
<sequence>MKVAVLICVYAGDNLEHFKASIDSIKTQSKCCSINIYLHVDGEIPTDMNTYIEQEGFHCVVRSYPNSGLAVGLNKLIERLGEEDFIFRMDADDIIVAGRFEYQLNYMRNHPEVDVSGGSIGEFLGDEDNIVSVRKYPLTDSKIQKTLYRASPLAHVTVCFRKGYFDRFGVYPTSYQFNEDLALWIQSSQNNAVFGNVDKILVNVRMDGAYARRRTSKAWPEFKLYASHNIKHFRIPIVPVVRLMFRYFPKSLVKSIYNSPLRRLFT</sequence>